<dbReference type="Gene3D" id="2.20.70.10">
    <property type="match status" value="1"/>
</dbReference>
<evidence type="ECO:0000256" key="1">
    <source>
        <dbReference type="SAM" id="MobiDB-lite"/>
    </source>
</evidence>
<dbReference type="AlphaFoldDB" id="A0A6A2YFF3"/>
<dbReference type="GO" id="GO:0005634">
    <property type="term" value="C:nucleus"/>
    <property type="evidence" value="ECO:0007669"/>
    <property type="project" value="TreeGrafter"/>
</dbReference>
<reference evidence="3" key="1">
    <citation type="submission" date="2019-09" db="EMBL/GenBank/DDBJ databases">
        <title>Draft genome information of white flower Hibiscus syriacus.</title>
        <authorList>
            <person name="Kim Y.-M."/>
        </authorList>
    </citation>
    <scope>NUCLEOTIDE SEQUENCE [LARGE SCALE GENOMIC DNA]</scope>
    <source>
        <strain evidence="3">YM2019G1</strain>
    </source>
</reference>
<dbReference type="PANTHER" id="PTHR23068">
    <property type="entry name" value="DNA CYTOSINE-5- -METHYLTRANSFERASE 3-RELATED"/>
    <property type="match status" value="1"/>
</dbReference>
<sequence length="207" mass="23215">MFPRGINVLSLFSRIGSAEVALYRLDIPLKVDVQELNVDQLEQLMSRFDGFDLVVGSIPYTSLDPTLPKPWKGLVDGKNGYLYFWNPVTNVTQYERPISVESVPMSYYVPISSQIQVQQYSEGHNGHNPDKENDRHRRGNNVVSRLEPVSRYNQSAGGGLVHSHNTPNETYGSVIGGSARGHGLVDEESNFSGDAYRHQYEISVPFK</sequence>
<dbReference type="CDD" id="cd00201">
    <property type="entry name" value="WW"/>
    <property type="match status" value="1"/>
</dbReference>
<feature type="region of interest" description="Disordered" evidence="1">
    <location>
        <begin position="119"/>
        <end position="139"/>
    </location>
</feature>
<dbReference type="InterPro" id="IPR050390">
    <property type="entry name" value="C5-Methyltransferase"/>
</dbReference>
<organism evidence="3 4">
    <name type="scientific">Hibiscus syriacus</name>
    <name type="common">Rose of Sharon</name>
    <dbReference type="NCBI Taxonomy" id="106335"/>
    <lineage>
        <taxon>Eukaryota</taxon>
        <taxon>Viridiplantae</taxon>
        <taxon>Streptophyta</taxon>
        <taxon>Embryophyta</taxon>
        <taxon>Tracheophyta</taxon>
        <taxon>Spermatophyta</taxon>
        <taxon>Magnoliopsida</taxon>
        <taxon>eudicotyledons</taxon>
        <taxon>Gunneridae</taxon>
        <taxon>Pentapetalae</taxon>
        <taxon>rosids</taxon>
        <taxon>malvids</taxon>
        <taxon>Malvales</taxon>
        <taxon>Malvaceae</taxon>
        <taxon>Malvoideae</taxon>
        <taxon>Hibiscus</taxon>
    </lineage>
</organism>
<dbReference type="EMBL" id="VEPZ02001450">
    <property type="protein sequence ID" value="KAE8672194.1"/>
    <property type="molecule type" value="Genomic_DNA"/>
</dbReference>
<proteinExistence type="predicted"/>
<dbReference type="GO" id="GO:0003886">
    <property type="term" value="F:DNA (cytosine-5-)-methyltransferase activity"/>
    <property type="evidence" value="ECO:0007669"/>
    <property type="project" value="TreeGrafter"/>
</dbReference>
<dbReference type="Proteomes" id="UP000436088">
    <property type="component" value="Unassembled WGS sequence"/>
</dbReference>
<dbReference type="Pfam" id="PF00397">
    <property type="entry name" value="WW"/>
    <property type="match status" value="1"/>
</dbReference>
<dbReference type="PANTHER" id="PTHR23068:SF25">
    <property type="entry name" value="DNA (CYTOSINE-5)-METHYLTRANSFERASE DRM2"/>
    <property type="match status" value="1"/>
</dbReference>
<accession>A0A6A2YFF3</accession>
<dbReference type="PROSITE" id="PS50020">
    <property type="entry name" value="WW_DOMAIN_2"/>
    <property type="match status" value="1"/>
</dbReference>
<gene>
    <name evidence="3" type="ORF">F3Y22_tig00111848pilonHSYRG00085</name>
</gene>
<protein>
    <recommendedName>
        <fullName evidence="2">WW domain-containing protein</fullName>
    </recommendedName>
</protein>
<evidence type="ECO:0000313" key="4">
    <source>
        <dbReference type="Proteomes" id="UP000436088"/>
    </source>
</evidence>
<feature type="compositionally biased region" description="Basic and acidic residues" evidence="1">
    <location>
        <begin position="124"/>
        <end position="135"/>
    </location>
</feature>
<feature type="domain" description="WW" evidence="2">
    <location>
        <begin position="65"/>
        <end position="99"/>
    </location>
</feature>
<name>A0A6A2YFF3_HIBSY</name>
<dbReference type="InterPro" id="IPR001202">
    <property type="entry name" value="WW_dom"/>
</dbReference>
<keyword evidence="4" id="KW-1185">Reference proteome</keyword>
<dbReference type="InterPro" id="IPR036020">
    <property type="entry name" value="WW_dom_sf"/>
</dbReference>
<evidence type="ECO:0000259" key="2">
    <source>
        <dbReference type="PROSITE" id="PS50020"/>
    </source>
</evidence>
<dbReference type="SMART" id="SM00456">
    <property type="entry name" value="WW"/>
    <property type="match status" value="1"/>
</dbReference>
<dbReference type="PROSITE" id="PS01159">
    <property type="entry name" value="WW_DOMAIN_1"/>
    <property type="match status" value="1"/>
</dbReference>
<dbReference type="SUPFAM" id="SSF51045">
    <property type="entry name" value="WW domain"/>
    <property type="match status" value="1"/>
</dbReference>
<evidence type="ECO:0000313" key="3">
    <source>
        <dbReference type="EMBL" id="KAE8672194.1"/>
    </source>
</evidence>
<comment type="caution">
    <text evidence="3">The sequence shown here is derived from an EMBL/GenBank/DDBJ whole genome shotgun (WGS) entry which is preliminary data.</text>
</comment>